<keyword evidence="17" id="KW-0418">Kinase</keyword>
<evidence type="ECO:0000256" key="22">
    <source>
        <dbReference type="ARBA" id="ARBA00023159"/>
    </source>
</evidence>
<comment type="caution">
    <text evidence="30">The sequence shown here is derived from an EMBL/GenBank/DDBJ whole genome shotgun (WGS) entry which is preliminary data.</text>
</comment>
<keyword evidence="14" id="KW-0808">Transferase</keyword>
<evidence type="ECO:0000256" key="25">
    <source>
        <dbReference type="ARBA" id="ARBA00030980"/>
    </source>
</evidence>
<comment type="subunit">
    <text evidence="6">Component of the EKC/KEOPS complex composed of at least BUD32, CGI121, GON7, KAE1 and PCC1; the whole complex dimerizes.</text>
</comment>
<evidence type="ECO:0000256" key="1">
    <source>
        <dbReference type="ARBA" id="ARBA00003747"/>
    </source>
</evidence>
<dbReference type="GO" id="GO:0005829">
    <property type="term" value="C:cytosol"/>
    <property type="evidence" value="ECO:0007669"/>
    <property type="project" value="TreeGrafter"/>
</dbReference>
<evidence type="ECO:0000256" key="21">
    <source>
        <dbReference type="ARBA" id="ARBA00023015"/>
    </source>
</evidence>
<evidence type="ECO:0000256" key="18">
    <source>
        <dbReference type="ARBA" id="ARBA00022801"/>
    </source>
</evidence>
<dbReference type="InterPro" id="IPR008266">
    <property type="entry name" value="Tyr_kinase_AS"/>
</dbReference>
<dbReference type="EMBL" id="NAJO01000016">
    <property type="protein sequence ID" value="OQO06651.1"/>
    <property type="molecule type" value="Genomic_DNA"/>
</dbReference>
<dbReference type="GO" id="GO:0005524">
    <property type="term" value="F:ATP binding"/>
    <property type="evidence" value="ECO:0007669"/>
    <property type="project" value="UniProtKB-KW"/>
</dbReference>
<dbReference type="InParanoid" id="A0A1V8T5W0"/>
<dbReference type="PANTHER" id="PTHR12209:SF0">
    <property type="entry name" value="EKC_KEOPS COMPLEX SUBUNIT TP53RK"/>
    <property type="match status" value="1"/>
</dbReference>
<dbReference type="PROSITE" id="PS50011">
    <property type="entry name" value="PROTEIN_KINASE_DOM"/>
    <property type="match status" value="1"/>
</dbReference>
<evidence type="ECO:0000256" key="4">
    <source>
        <dbReference type="ARBA" id="ARBA00004574"/>
    </source>
</evidence>
<evidence type="ECO:0000256" key="24">
    <source>
        <dbReference type="ARBA" id="ARBA00023242"/>
    </source>
</evidence>
<gene>
    <name evidence="30" type="ORF">B0A48_08438</name>
</gene>
<dbReference type="FunFam" id="1.10.510.10:FF:000845">
    <property type="entry name" value="Probable bifunctional tRNA threonylcarbamoyladenosine biosynthesis protein"/>
    <property type="match status" value="1"/>
</dbReference>
<evidence type="ECO:0000256" key="27">
    <source>
        <dbReference type="ARBA" id="ARBA00047899"/>
    </source>
</evidence>
<dbReference type="FunFam" id="3.30.200.20:FF:000603">
    <property type="entry name" value="EKC/KEOPS complex subunit bud32"/>
    <property type="match status" value="1"/>
</dbReference>
<evidence type="ECO:0000256" key="7">
    <source>
        <dbReference type="ARBA" id="ARBA00012513"/>
    </source>
</evidence>
<evidence type="ECO:0000256" key="15">
    <source>
        <dbReference type="ARBA" id="ARBA00022694"/>
    </source>
</evidence>
<keyword evidence="31" id="KW-1185">Reference proteome</keyword>
<dbReference type="SUPFAM" id="SSF56112">
    <property type="entry name" value="Protein kinase-like (PK-like)"/>
    <property type="match status" value="1"/>
</dbReference>
<evidence type="ECO:0000256" key="20">
    <source>
        <dbReference type="ARBA" id="ARBA00022895"/>
    </source>
</evidence>
<evidence type="ECO:0000256" key="9">
    <source>
        <dbReference type="ARBA" id="ARBA00019973"/>
    </source>
</evidence>
<reference evidence="31" key="1">
    <citation type="submission" date="2017-03" db="EMBL/GenBank/DDBJ databases">
        <title>Genomes of endolithic fungi from Antarctica.</title>
        <authorList>
            <person name="Coleine C."/>
            <person name="Masonjones S."/>
            <person name="Stajich J.E."/>
        </authorList>
    </citation>
    <scope>NUCLEOTIDE SEQUENCE [LARGE SCALE GENOMIC DNA]</scope>
    <source>
        <strain evidence="31">CCFEE 5527</strain>
    </source>
</reference>
<evidence type="ECO:0000256" key="11">
    <source>
        <dbReference type="ARBA" id="ARBA00022490"/>
    </source>
</evidence>
<dbReference type="Pfam" id="PF00106">
    <property type="entry name" value="adh_short"/>
    <property type="match status" value="1"/>
</dbReference>
<dbReference type="GO" id="GO:0000781">
    <property type="term" value="C:chromosome, telomeric region"/>
    <property type="evidence" value="ECO:0007669"/>
    <property type="project" value="UniProtKB-SubCell"/>
</dbReference>
<evidence type="ECO:0000256" key="26">
    <source>
        <dbReference type="ARBA" id="ARBA00033194"/>
    </source>
</evidence>
<organism evidence="30 31">
    <name type="scientific">Cryoendolithus antarcticus</name>
    <dbReference type="NCBI Taxonomy" id="1507870"/>
    <lineage>
        <taxon>Eukaryota</taxon>
        <taxon>Fungi</taxon>
        <taxon>Dikarya</taxon>
        <taxon>Ascomycota</taxon>
        <taxon>Pezizomycotina</taxon>
        <taxon>Dothideomycetes</taxon>
        <taxon>Dothideomycetidae</taxon>
        <taxon>Cladosporiales</taxon>
        <taxon>Cladosporiaceae</taxon>
        <taxon>Cryoendolithus</taxon>
    </lineage>
</organism>
<proteinExistence type="inferred from homology"/>
<evidence type="ECO:0000256" key="19">
    <source>
        <dbReference type="ARBA" id="ARBA00022840"/>
    </source>
</evidence>
<keyword evidence="10" id="KW-0158">Chromosome</keyword>
<dbReference type="SMART" id="SM00220">
    <property type="entry name" value="S_TKc"/>
    <property type="match status" value="1"/>
</dbReference>
<evidence type="ECO:0000256" key="10">
    <source>
        <dbReference type="ARBA" id="ARBA00022454"/>
    </source>
</evidence>
<dbReference type="PRINTS" id="PR00081">
    <property type="entry name" value="GDHRDH"/>
</dbReference>
<dbReference type="InterPro" id="IPR011009">
    <property type="entry name" value="Kinase-like_dom_sf"/>
</dbReference>
<evidence type="ECO:0000256" key="14">
    <source>
        <dbReference type="ARBA" id="ARBA00022679"/>
    </source>
</evidence>
<protein>
    <recommendedName>
        <fullName evidence="9">EKC/KEOPS complex subunit BUD32</fullName>
        <ecNumber evidence="7">2.7.11.1</ecNumber>
    </recommendedName>
    <alternativeName>
        <fullName evidence="25 26">Atypical Serine/threonine protein kinase BUD32</fullName>
    </alternativeName>
    <alternativeName>
        <fullName evidence="8">EKC/KEOPS complex subunit bud32</fullName>
    </alternativeName>
</protein>
<dbReference type="Gene3D" id="3.30.200.20">
    <property type="entry name" value="Phosphorylase Kinase, domain 1"/>
    <property type="match status" value="1"/>
</dbReference>
<comment type="subcellular location">
    <subcellularLocation>
        <location evidence="4">Chromosome</location>
        <location evidence="4">Telomere</location>
    </subcellularLocation>
    <subcellularLocation>
        <location evidence="3">Cytoplasm</location>
    </subcellularLocation>
    <subcellularLocation>
        <location evidence="2">Nucleus</location>
    </subcellularLocation>
</comment>
<evidence type="ECO:0000256" key="28">
    <source>
        <dbReference type="ARBA" id="ARBA00048679"/>
    </source>
</evidence>
<keyword evidence="11" id="KW-0963">Cytoplasm</keyword>
<dbReference type="NCBIfam" id="TIGR03724">
    <property type="entry name" value="arch_bud32"/>
    <property type="match status" value="1"/>
</dbReference>
<dbReference type="InterPro" id="IPR002347">
    <property type="entry name" value="SDR_fam"/>
</dbReference>
<evidence type="ECO:0000256" key="12">
    <source>
        <dbReference type="ARBA" id="ARBA00022527"/>
    </source>
</evidence>
<dbReference type="OrthoDB" id="7289984at2759"/>
<keyword evidence="22" id="KW-0010">Activator</keyword>
<evidence type="ECO:0000259" key="29">
    <source>
        <dbReference type="PROSITE" id="PS50011"/>
    </source>
</evidence>
<evidence type="ECO:0000256" key="6">
    <source>
        <dbReference type="ARBA" id="ARBA00011534"/>
    </source>
</evidence>
<dbReference type="Gene3D" id="3.40.50.720">
    <property type="entry name" value="NAD(P)-binding Rossmann-like Domain"/>
    <property type="match status" value="1"/>
</dbReference>
<evidence type="ECO:0000256" key="17">
    <source>
        <dbReference type="ARBA" id="ARBA00022777"/>
    </source>
</evidence>
<keyword evidence="23" id="KW-0804">Transcription</keyword>
<evidence type="ECO:0000256" key="8">
    <source>
        <dbReference type="ARBA" id="ARBA00013948"/>
    </source>
</evidence>
<dbReference type="GO" id="GO:0070525">
    <property type="term" value="P:tRNA threonylcarbamoyladenosine metabolic process"/>
    <property type="evidence" value="ECO:0007669"/>
    <property type="project" value="TreeGrafter"/>
</dbReference>
<comment type="similarity">
    <text evidence="5">Belongs to the protein kinase superfamily. BUD32 family.</text>
</comment>
<keyword evidence="18" id="KW-0378">Hydrolase</keyword>
<dbReference type="GO" id="GO:0005634">
    <property type="term" value="C:nucleus"/>
    <property type="evidence" value="ECO:0007669"/>
    <property type="project" value="UniProtKB-SubCell"/>
</dbReference>
<evidence type="ECO:0000256" key="2">
    <source>
        <dbReference type="ARBA" id="ARBA00004123"/>
    </source>
</evidence>
<comment type="function">
    <text evidence="1">Component of the EKC/KEOPS complex that is required for the formation of a threonylcarbamoyl group on adenosine at position 37 (t(6)A37) in tRNAs that read codons beginning with adenine. The complex is probably involved in the transfer of the threonylcarbamoyl moiety of threonylcarbamoyl-AMP (TC-AMP) to the N6 group of A37. BUD32 has ATPase activity in the context of the EKC/KEOPS complex and likely plays a supporting role to the catalytic subunit KAE1. The EKC/KEOPS complex also promotes both telomere uncapping and telomere elongation. The complex is required for efficient recruitment of transcriptional coactivators.</text>
</comment>
<evidence type="ECO:0000256" key="13">
    <source>
        <dbReference type="ARBA" id="ARBA00022553"/>
    </source>
</evidence>
<dbReference type="GO" id="GO:0016787">
    <property type="term" value="F:hydrolase activity"/>
    <property type="evidence" value="ECO:0007669"/>
    <property type="project" value="UniProtKB-KW"/>
</dbReference>
<evidence type="ECO:0000256" key="3">
    <source>
        <dbReference type="ARBA" id="ARBA00004496"/>
    </source>
</evidence>
<sequence>MAADPLPISHALPSPFLTSTTPLTLIAQGAEALLYRTTFLSPTTSCALKIRPAKPWRHPTLDKRLTRQRILAEARVLVKCLREGVAVPAVLGLDWEAGWMAMEWVDGGSVKEAVRGRAVGGEEAGGDLRGLMRRIGRAVGGLHAAGVVHGDLTTSNMMLRPVAGELEGRLRGAIVLIDFGLATQTVQEEDRAVDLYVLERAFGSTHPREEGMFPEVLEGYREVSKGAKGTLRRLEEVRMRGRKKSMPIAAKRQAKSPDLGLALTTKLLSLPASQVSHIFALTRSAPSPDLQKLLDAHSDRSTSVIASVTDGPAIEAAVQQVSSALGDKGLDVLINNAGAADANPGGMQSVKAEQMMELFELNVVGVQTVTAAFLPLLEKGMEKKIVNLSTSLASISMAAHTHFAPTYAYKISKAAVNMLTVQYSFDLKDQGFTVFALTPGWLKTKLGGVDYAHLSVEQGAEEVVRIVRAASPEVNGKSLNIKVPGIKFGEIEAYDGGEIPW</sequence>
<dbReference type="AlphaFoldDB" id="A0A1V8T5W0"/>
<dbReference type="Pfam" id="PF00069">
    <property type="entry name" value="Pkinase"/>
    <property type="match status" value="1"/>
</dbReference>
<dbReference type="Proteomes" id="UP000192596">
    <property type="component" value="Unassembled WGS sequence"/>
</dbReference>
<feature type="domain" description="Protein kinase" evidence="29">
    <location>
        <begin position="20"/>
        <end position="403"/>
    </location>
</feature>
<dbReference type="PROSITE" id="PS00109">
    <property type="entry name" value="PROTEIN_KINASE_TYR"/>
    <property type="match status" value="1"/>
</dbReference>
<evidence type="ECO:0000256" key="23">
    <source>
        <dbReference type="ARBA" id="ARBA00023163"/>
    </source>
</evidence>
<dbReference type="InterPro" id="IPR000719">
    <property type="entry name" value="Prot_kinase_dom"/>
</dbReference>
<dbReference type="PANTHER" id="PTHR12209">
    <property type="entry name" value="NON-SPECIFIC SERINE/THREONINE PROTEIN KINASE"/>
    <property type="match status" value="1"/>
</dbReference>
<evidence type="ECO:0000313" key="31">
    <source>
        <dbReference type="Proteomes" id="UP000192596"/>
    </source>
</evidence>
<keyword evidence="21" id="KW-0805">Transcription regulation</keyword>
<dbReference type="InterPro" id="IPR036291">
    <property type="entry name" value="NAD(P)-bd_dom_sf"/>
</dbReference>
<keyword evidence="16" id="KW-0547">Nucleotide-binding</keyword>
<comment type="catalytic activity">
    <reaction evidence="27">
        <text>L-threonyl-[protein] + ATP = O-phospho-L-threonyl-[protein] + ADP + H(+)</text>
        <dbReference type="Rhea" id="RHEA:46608"/>
        <dbReference type="Rhea" id="RHEA-COMP:11060"/>
        <dbReference type="Rhea" id="RHEA-COMP:11605"/>
        <dbReference type="ChEBI" id="CHEBI:15378"/>
        <dbReference type="ChEBI" id="CHEBI:30013"/>
        <dbReference type="ChEBI" id="CHEBI:30616"/>
        <dbReference type="ChEBI" id="CHEBI:61977"/>
        <dbReference type="ChEBI" id="CHEBI:456216"/>
        <dbReference type="EC" id="2.7.11.1"/>
    </reaction>
</comment>
<dbReference type="EC" id="2.7.11.1" evidence="7"/>
<keyword evidence="19" id="KW-0067">ATP-binding</keyword>
<dbReference type="Gene3D" id="1.10.510.10">
    <property type="entry name" value="Transferase(Phosphotransferase) domain 1"/>
    <property type="match status" value="1"/>
</dbReference>
<keyword evidence="12" id="KW-0723">Serine/threonine-protein kinase</keyword>
<comment type="catalytic activity">
    <reaction evidence="28">
        <text>L-seryl-[protein] + ATP = O-phospho-L-seryl-[protein] + ADP + H(+)</text>
        <dbReference type="Rhea" id="RHEA:17989"/>
        <dbReference type="Rhea" id="RHEA-COMP:9863"/>
        <dbReference type="Rhea" id="RHEA-COMP:11604"/>
        <dbReference type="ChEBI" id="CHEBI:15378"/>
        <dbReference type="ChEBI" id="CHEBI:29999"/>
        <dbReference type="ChEBI" id="CHEBI:30616"/>
        <dbReference type="ChEBI" id="CHEBI:83421"/>
        <dbReference type="ChEBI" id="CHEBI:456216"/>
        <dbReference type="EC" id="2.7.11.1"/>
    </reaction>
</comment>
<dbReference type="GO" id="GO:0008033">
    <property type="term" value="P:tRNA processing"/>
    <property type="evidence" value="ECO:0007669"/>
    <property type="project" value="UniProtKB-KW"/>
</dbReference>
<evidence type="ECO:0000256" key="5">
    <source>
        <dbReference type="ARBA" id="ARBA00010630"/>
    </source>
</evidence>
<dbReference type="GO" id="GO:0000408">
    <property type="term" value="C:EKC/KEOPS complex"/>
    <property type="evidence" value="ECO:0007669"/>
    <property type="project" value="TreeGrafter"/>
</dbReference>
<evidence type="ECO:0000256" key="16">
    <source>
        <dbReference type="ARBA" id="ARBA00022741"/>
    </source>
</evidence>
<dbReference type="GO" id="GO:0004674">
    <property type="term" value="F:protein serine/threonine kinase activity"/>
    <property type="evidence" value="ECO:0007669"/>
    <property type="project" value="UniProtKB-KW"/>
</dbReference>
<keyword evidence="15" id="KW-0819">tRNA processing</keyword>
<keyword evidence="20" id="KW-0779">Telomere</keyword>
<keyword evidence="24" id="KW-0539">Nucleus</keyword>
<name>A0A1V8T5W0_9PEZI</name>
<dbReference type="STRING" id="1507870.A0A1V8T5W0"/>
<dbReference type="InterPro" id="IPR022495">
    <property type="entry name" value="Bud32"/>
</dbReference>
<keyword evidence="13" id="KW-0597">Phosphoprotein</keyword>
<accession>A0A1V8T5W0</accession>
<evidence type="ECO:0000313" key="30">
    <source>
        <dbReference type="EMBL" id="OQO06651.1"/>
    </source>
</evidence>
<dbReference type="SUPFAM" id="SSF51735">
    <property type="entry name" value="NAD(P)-binding Rossmann-fold domains"/>
    <property type="match status" value="1"/>
</dbReference>